<feature type="compositionally biased region" description="Basic and acidic residues" evidence="4">
    <location>
        <begin position="75"/>
        <end position="84"/>
    </location>
</feature>
<gene>
    <name evidence="6" type="ORF">EWM64_g2640</name>
</gene>
<dbReference type="GO" id="GO:0006508">
    <property type="term" value="P:proteolysis"/>
    <property type="evidence" value="ECO:0007669"/>
    <property type="project" value="InterPro"/>
</dbReference>
<feature type="compositionally biased region" description="Basic and acidic residues" evidence="4">
    <location>
        <begin position="10"/>
        <end position="20"/>
    </location>
</feature>
<dbReference type="GO" id="GO:0006915">
    <property type="term" value="P:apoptotic process"/>
    <property type="evidence" value="ECO:0007669"/>
    <property type="project" value="UniProtKB-KW"/>
</dbReference>
<dbReference type="PANTHER" id="PTHR48104">
    <property type="entry name" value="METACASPASE-4"/>
    <property type="match status" value="1"/>
</dbReference>
<evidence type="ECO:0000313" key="7">
    <source>
        <dbReference type="Proteomes" id="UP000298061"/>
    </source>
</evidence>
<evidence type="ECO:0000256" key="2">
    <source>
        <dbReference type="ARBA" id="ARBA00022703"/>
    </source>
</evidence>
<protein>
    <recommendedName>
        <fullName evidence="5">Peptidase C14 caspase domain-containing protein</fullName>
    </recommendedName>
</protein>
<sequence length="631" mass="71504">MHSSVARKLAARERAMRDSEPSGPQAGHKNAPSPGSPIQAKLDLRHRAINKPIAVRSSEDHRRFAVIKKDGLAEHMPEIPETRTLEMPYPDDGSGREQSLREVKHEGQPVGESFFQKFWLHLLAILWMNIHKLSVSFVKWMWTGEKQGWWEEEPGAAQLLCNSARSWAVIIGINDYPEGWVTLEGSVNDAHLVQEFLVDDLGIPDSHIVLLTTELQHQRPTRDNILKALYDLRDNRRIKYDDDIIIYFSGHGSRYNASISDDRPCWVETLCPCDVSSKTPQISVRELNLIVEQIMATKGHNVVVILDSCHSGGLASNSSDAPNTYLTERAITTQDTADMNPMLRAADQHPRKKSDASVFTKLREPKPFPCVFMMACKDKEVALETEFDLGDCKRRYGVFTYLLVETLREMGVADSRTTYADIERQLAASLEHPIEPIEDAQKASADVQPGPQHAHMAGDKRKRRLWFHFDKWLAAHVYMSVAKQLLERLVKTLCGRHEYFLIPDGCHDCLATRCAFEALETYIDFAVNTAKHQELDPIQTRLRQMRDKSGLDRVRKHELHSMPVVLDGPFKQGGKERGTPSLPLHLPSVTMIIDGSDVLALDGAFRPLYSRHTLDGVTRPTRSARNRQRNI</sequence>
<dbReference type="Gene3D" id="3.40.50.1460">
    <property type="match status" value="1"/>
</dbReference>
<dbReference type="InterPro" id="IPR050452">
    <property type="entry name" value="Metacaspase"/>
</dbReference>
<reference evidence="6 7" key="1">
    <citation type="submission" date="2019-02" db="EMBL/GenBank/DDBJ databases">
        <title>Genome sequencing of the rare red list fungi Hericium alpestre (H. flagellum).</title>
        <authorList>
            <person name="Buettner E."/>
            <person name="Kellner H."/>
        </authorList>
    </citation>
    <scope>NUCLEOTIDE SEQUENCE [LARGE SCALE GENOMIC DNA]</scope>
    <source>
        <strain evidence="6 7">DSM 108284</strain>
    </source>
</reference>
<evidence type="ECO:0000259" key="5">
    <source>
        <dbReference type="Pfam" id="PF00656"/>
    </source>
</evidence>
<dbReference type="SUPFAM" id="SSF52129">
    <property type="entry name" value="Caspase-like"/>
    <property type="match status" value="1"/>
</dbReference>
<organism evidence="6 7">
    <name type="scientific">Hericium alpestre</name>
    <dbReference type="NCBI Taxonomy" id="135208"/>
    <lineage>
        <taxon>Eukaryota</taxon>
        <taxon>Fungi</taxon>
        <taxon>Dikarya</taxon>
        <taxon>Basidiomycota</taxon>
        <taxon>Agaricomycotina</taxon>
        <taxon>Agaricomycetes</taxon>
        <taxon>Russulales</taxon>
        <taxon>Hericiaceae</taxon>
        <taxon>Hericium</taxon>
    </lineage>
</organism>
<keyword evidence="3" id="KW-0645">Protease</keyword>
<keyword evidence="7" id="KW-1185">Reference proteome</keyword>
<proteinExistence type="inferred from homology"/>
<accession>A0A4Z0A632</accession>
<evidence type="ECO:0000256" key="1">
    <source>
        <dbReference type="ARBA" id="ARBA00009005"/>
    </source>
</evidence>
<name>A0A4Z0A632_9AGAM</name>
<dbReference type="EMBL" id="SFCI01000219">
    <property type="protein sequence ID" value="TFY81369.1"/>
    <property type="molecule type" value="Genomic_DNA"/>
</dbReference>
<feature type="region of interest" description="Disordered" evidence="4">
    <location>
        <begin position="75"/>
        <end position="98"/>
    </location>
</feature>
<dbReference type="Pfam" id="PF00656">
    <property type="entry name" value="Peptidase_C14"/>
    <property type="match status" value="1"/>
</dbReference>
<dbReference type="InterPro" id="IPR029030">
    <property type="entry name" value="Caspase-like_dom_sf"/>
</dbReference>
<keyword evidence="3" id="KW-0788">Thiol protease</keyword>
<evidence type="ECO:0000256" key="4">
    <source>
        <dbReference type="SAM" id="MobiDB-lite"/>
    </source>
</evidence>
<evidence type="ECO:0000256" key="3">
    <source>
        <dbReference type="ARBA" id="ARBA00022807"/>
    </source>
</evidence>
<dbReference type="GO" id="GO:0004197">
    <property type="term" value="F:cysteine-type endopeptidase activity"/>
    <property type="evidence" value="ECO:0007669"/>
    <property type="project" value="InterPro"/>
</dbReference>
<feature type="region of interest" description="Disordered" evidence="4">
    <location>
        <begin position="1"/>
        <end position="42"/>
    </location>
</feature>
<dbReference type="PANTHER" id="PTHR48104:SF30">
    <property type="entry name" value="METACASPASE-1"/>
    <property type="match status" value="1"/>
</dbReference>
<dbReference type="Proteomes" id="UP000298061">
    <property type="component" value="Unassembled WGS sequence"/>
</dbReference>
<evidence type="ECO:0000313" key="6">
    <source>
        <dbReference type="EMBL" id="TFY81369.1"/>
    </source>
</evidence>
<feature type="domain" description="Peptidase C14 caspase" evidence="5">
    <location>
        <begin position="165"/>
        <end position="422"/>
    </location>
</feature>
<keyword evidence="3" id="KW-0378">Hydrolase</keyword>
<comment type="similarity">
    <text evidence="1">Belongs to the peptidase C14B family.</text>
</comment>
<dbReference type="AlphaFoldDB" id="A0A4Z0A632"/>
<comment type="caution">
    <text evidence="6">The sequence shown here is derived from an EMBL/GenBank/DDBJ whole genome shotgun (WGS) entry which is preliminary data.</text>
</comment>
<dbReference type="InterPro" id="IPR011600">
    <property type="entry name" value="Pept_C14_caspase"/>
</dbReference>
<keyword evidence="2" id="KW-0053">Apoptosis</keyword>
<dbReference type="GO" id="GO:0005737">
    <property type="term" value="C:cytoplasm"/>
    <property type="evidence" value="ECO:0007669"/>
    <property type="project" value="TreeGrafter"/>
</dbReference>
<dbReference type="OrthoDB" id="10255174at2759"/>